<dbReference type="RefSeq" id="WP_005928505.1">
    <property type="nucleotide sequence ID" value="NZ_CABKSE010000001.1"/>
</dbReference>
<evidence type="ECO:0000313" key="2">
    <source>
        <dbReference type="EMBL" id="KAA3769566.1"/>
    </source>
</evidence>
<dbReference type="AlphaFoldDB" id="A0A7J4XNK6"/>
<dbReference type="InterPro" id="IPR012341">
    <property type="entry name" value="6hp_glycosidase-like_sf"/>
</dbReference>
<reference evidence="2 3" key="1">
    <citation type="journal article" date="2019" name="Nat. Med.">
        <title>A library of human gut bacterial isolates paired with longitudinal multiomics data enables mechanistic microbiome research.</title>
        <authorList>
            <person name="Poyet M."/>
            <person name="Groussin M."/>
            <person name="Gibbons S.M."/>
            <person name="Avila-Pacheco J."/>
            <person name="Jiang X."/>
            <person name="Kearney S.M."/>
            <person name="Perrotta A.R."/>
            <person name="Berdy B."/>
            <person name="Zhao S."/>
            <person name="Lieberman T.D."/>
            <person name="Swanson P.K."/>
            <person name="Smith M."/>
            <person name="Roesemann S."/>
            <person name="Alexander J.E."/>
            <person name="Rich S.A."/>
            <person name="Livny J."/>
            <person name="Vlamakis H."/>
            <person name="Clish C."/>
            <person name="Bullock K."/>
            <person name="Deik A."/>
            <person name="Scott J."/>
            <person name="Pierce K.A."/>
            <person name="Xavier R.J."/>
            <person name="Alm E.J."/>
        </authorList>
    </citation>
    <scope>NUCLEOTIDE SEQUENCE [LARGE SCALE GENOMIC DNA]</scope>
    <source>
        <strain evidence="2 3">BIOML-A10</strain>
    </source>
</reference>
<comment type="caution">
    <text evidence="2">The sequence shown here is derived from an EMBL/GenBank/DDBJ whole genome shotgun (WGS) entry which is preliminary data.</text>
</comment>
<keyword evidence="2" id="KW-0378">Hydrolase</keyword>
<feature type="domain" description="Mannosylglycerate hydrolase MGH1-like glycoside hydrolase" evidence="1">
    <location>
        <begin position="303"/>
        <end position="623"/>
    </location>
</feature>
<dbReference type="PANTHER" id="PTHR23403">
    <property type="entry name" value="TREHALASE"/>
    <property type="match status" value="1"/>
</dbReference>
<name>A0A7J4XNK6_9BACE</name>
<evidence type="ECO:0000313" key="3">
    <source>
        <dbReference type="Proteomes" id="UP000422221"/>
    </source>
</evidence>
<dbReference type="GO" id="GO:0004555">
    <property type="term" value="F:alpha,alpha-trehalase activity"/>
    <property type="evidence" value="ECO:0007669"/>
    <property type="project" value="InterPro"/>
</dbReference>
<dbReference type="EMBL" id="VWMK01000002">
    <property type="protein sequence ID" value="KAA3769566.1"/>
    <property type="molecule type" value="Genomic_DNA"/>
</dbReference>
<dbReference type="InterPro" id="IPR001661">
    <property type="entry name" value="Glyco_hydro_37"/>
</dbReference>
<evidence type="ECO:0000259" key="1">
    <source>
        <dbReference type="Pfam" id="PF22422"/>
    </source>
</evidence>
<organism evidence="2 3">
    <name type="scientific">Bacteroides salyersiae</name>
    <dbReference type="NCBI Taxonomy" id="291644"/>
    <lineage>
        <taxon>Bacteria</taxon>
        <taxon>Pseudomonadati</taxon>
        <taxon>Bacteroidota</taxon>
        <taxon>Bacteroidia</taxon>
        <taxon>Bacteroidales</taxon>
        <taxon>Bacteroidaceae</taxon>
        <taxon>Bacteroides</taxon>
    </lineage>
</organism>
<dbReference type="Proteomes" id="UP000422221">
    <property type="component" value="Unassembled WGS sequence"/>
</dbReference>
<sequence>MKKLIMRICGLVGAVMFFINCSERKPVAYNSLVHEYGNILDIAYTPNDSAFGRGWFSDQGSWMGFTLPEKEQWINGFCGPFDLESRRWISKSLLTVGLTEYPDAVFHADSVNYFPGELFMRSSMEKGVITQRLIFIDRSNVLLECVLEDEQSLCFSGRISERSTCNVVNNSCVLSLSSGQQCMLTFPDRTKITLSNDGYEARTAPERTVYVIMSFLDNPQIRSFDFGAIGDMEAHPAGYIEKHYQRWNGYLGKVLRSDMPEEYNRIAVKAVVTLISNWRSSRAGLLHEGVVPSHAVGYFMGFWAWDSWKHAAALADFAPELAKNQIRAMFDYQLDNGMIIDCIYTDIRENNARDSKPPLAAWAVDRVFEETGDTSFVKEMYPQLLNYYRWWYIDRDHNSNGICEFGSVDGTLEAAAWESGMDNAIRFDDARMVKNSDTAWSFDQESVDLNAFLAYEYKLLKKLANVSGQAFDEKDRTDSIRTYFYDEDAGFFFDRRMDGTFVKVAGSEAYIPLWTGIATEAQTSDVMRQLEDTTKFSTYIPFPTVAADNPDFMPKGYWRGPIWLDQTYFAISGLRKYGYVKEADKYTRQVFDRLNGLKGNGAIHENYEAHTGERLKAPHFSWSAAHLLMLYEEYGQRGKERM</sequence>
<gene>
    <name evidence="2" type="ORF">F3F73_03600</name>
</gene>
<dbReference type="SUPFAM" id="SSF48208">
    <property type="entry name" value="Six-hairpin glycosidases"/>
    <property type="match status" value="1"/>
</dbReference>
<dbReference type="InterPro" id="IPR054491">
    <property type="entry name" value="MGH1-like_GH"/>
</dbReference>
<dbReference type="PANTHER" id="PTHR23403:SF1">
    <property type="entry name" value="TREHALASE"/>
    <property type="match status" value="1"/>
</dbReference>
<dbReference type="Gene3D" id="2.70.98.50">
    <property type="entry name" value="putative glycoside hydrolase family protein from bacillus halodurans"/>
    <property type="match status" value="1"/>
</dbReference>
<proteinExistence type="predicted"/>
<dbReference type="GO" id="GO:0005993">
    <property type="term" value="P:trehalose catabolic process"/>
    <property type="evidence" value="ECO:0007669"/>
    <property type="project" value="TreeGrafter"/>
</dbReference>
<dbReference type="InterPro" id="IPR008928">
    <property type="entry name" value="6-hairpin_glycosidase_sf"/>
</dbReference>
<accession>A0A7J4XNK6</accession>
<dbReference type="Pfam" id="PF22422">
    <property type="entry name" value="MGH1-like_GH"/>
    <property type="match status" value="1"/>
</dbReference>
<protein>
    <submittedName>
        <fullName evidence="2">Glycoside hydrolase</fullName>
    </submittedName>
</protein>
<dbReference type="Gene3D" id="1.50.10.10">
    <property type="match status" value="1"/>
</dbReference>